<comment type="subcellular location">
    <subcellularLocation>
        <location evidence="1">Membrane</location>
        <topology evidence="1">Multi-pass membrane protein</topology>
    </subcellularLocation>
</comment>
<evidence type="ECO:0000256" key="3">
    <source>
        <dbReference type="ARBA" id="ARBA00022989"/>
    </source>
</evidence>
<accession>A0A380JCK4</accession>
<evidence type="ECO:0000256" key="2">
    <source>
        <dbReference type="ARBA" id="ARBA00022692"/>
    </source>
</evidence>
<feature type="transmembrane region" description="Helical" evidence="5">
    <location>
        <begin position="29"/>
        <end position="50"/>
    </location>
</feature>
<dbReference type="OrthoDB" id="1450430at2"/>
<keyword evidence="2 5" id="KW-0812">Transmembrane</keyword>
<evidence type="ECO:0000259" key="6">
    <source>
        <dbReference type="Pfam" id="PF06271"/>
    </source>
</evidence>
<feature type="transmembrane region" description="Helical" evidence="5">
    <location>
        <begin position="133"/>
        <end position="158"/>
    </location>
</feature>
<evidence type="ECO:0000256" key="1">
    <source>
        <dbReference type="ARBA" id="ARBA00004141"/>
    </source>
</evidence>
<keyword evidence="3 5" id="KW-1133">Transmembrane helix</keyword>
<keyword evidence="4 5" id="KW-0472">Membrane</keyword>
<dbReference type="Pfam" id="PF06271">
    <property type="entry name" value="RDD"/>
    <property type="match status" value="1"/>
</dbReference>
<dbReference type="RefSeq" id="WP_019783205.1">
    <property type="nucleotide sequence ID" value="NZ_UHFA01000002.1"/>
</dbReference>
<evidence type="ECO:0000256" key="5">
    <source>
        <dbReference type="SAM" id="Phobius"/>
    </source>
</evidence>
<name>A0A380JCK4_STRDO</name>
<feature type="transmembrane region" description="Helical" evidence="5">
    <location>
        <begin position="62"/>
        <end position="81"/>
    </location>
</feature>
<evidence type="ECO:0000313" key="7">
    <source>
        <dbReference type="EMBL" id="SUN35394.1"/>
    </source>
</evidence>
<sequence length="182" mass="20766">MHTLKKEATRLHFNPIPYQRRLKELFYDYFVIIAYLLTLFILAMGFYFLVFGKISNFTEGQSQLIATILSVLPIILIFTFMDMIGGSLGKKKAGLVLIYKNPPLISAFIRNLIKFLPWQLGHMGTIAGIYTDYTSLSGHVFTALSLILVILMIVMGFFRKDKRHLGDLLAGTQVVVKKERWG</sequence>
<dbReference type="GO" id="GO:0016020">
    <property type="term" value="C:membrane"/>
    <property type="evidence" value="ECO:0007669"/>
    <property type="project" value="UniProtKB-SubCell"/>
</dbReference>
<dbReference type="EMBL" id="UHFA01000002">
    <property type="protein sequence ID" value="SUN35394.1"/>
    <property type="molecule type" value="Genomic_DNA"/>
</dbReference>
<dbReference type="AlphaFoldDB" id="A0A380JCK4"/>
<gene>
    <name evidence="7" type="ORF">NCTC11391_00376</name>
</gene>
<proteinExistence type="predicted"/>
<evidence type="ECO:0000313" key="8">
    <source>
        <dbReference type="Proteomes" id="UP000254082"/>
    </source>
</evidence>
<organism evidence="7 8">
    <name type="scientific">Streptococcus downei MFe28</name>
    <dbReference type="NCBI Taxonomy" id="764290"/>
    <lineage>
        <taxon>Bacteria</taxon>
        <taxon>Bacillati</taxon>
        <taxon>Bacillota</taxon>
        <taxon>Bacilli</taxon>
        <taxon>Lactobacillales</taxon>
        <taxon>Streptococcaceae</taxon>
        <taxon>Streptococcus</taxon>
    </lineage>
</organism>
<protein>
    <submittedName>
        <fullName evidence="7">RDD family protein</fullName>
    </submittedName>
</protein>
<keyword evidence="8" id="KW-1185">Reference proteome</keyword>
<reference evidence="7 8" key="1">
    <citation type="submission" date="2018-06" db="EMBL/GenBank/DDBJ databases">
        <authorList>
            <consortium name="Pathogen Informatics"/>
            <person name="Doyle S."/>
        </authorList>
    </citation>
    <scope>NUCLEOTIDE SEQUENCE [LARGE SCALE GENOMIC DNA]</scope>
    <source>
        <strain evidence="8">NCTC 11391</strain>
    </source>
</reference>
<dbReference type="InterPro" id="IPR010432">
    <property type="entry name" value="RDD"/>
</dbReference>
<dbReference type="Proteomes" id="UP000254082">
    <property type="component" value="Unassembled WGS sequence"/>
</dbReference>
<feature type="domain" description="RDD" evidence="6">
    <location>
        <begin position="20"/>
        <end position="171"/>
    </location>
</feature>
<evidence type="ECO:0000256" key="4">
    <source>
        <dbReference type="ARBA" id="ARBA00023136"/>
    </source>
</evidence>